<evidence type="ECO:0000313" key="2">
    <source>
        <dbReference type="EMBL" id="MDU8887296.1"/>
    </source>
</evidence>
<name>A0ABU3UA59_9FLAO</name>
<dbReference type="EMBL" id="JAWHTF010000010">
    <property type="protein sequence ID" value="MDU8887296.1"/>
    <property type="molecule type" value="Genomic_DNA"/>
</dbReference>
<keyword evidence="1" id="KW-0812">Transmembrane</keyword>
<proteinExistence type="predicted"/>
<dbReference type="Proteomes" id="UP001268651">
    <property type="component" value="Unassembled WGS sequence"/>
</dbReference>
<reference evidence="2 3" key="1">
    <citation type="submission" date="2023-10" db="EMBL/GenBank/DDBJ databases">
        <title>Marimonas sp. nov. isolated from tidal mud flat.</title>
        <authorList>
            <person name="Jaincy N.J."/>
            <person name="Srinivasan S."/>
            <person name="Lee S.-S."/>
        </authorList>
    </citation>
    <scope>NUCLEOTIDE SEQUENCE [LARGE SCALE GENOMIC DNA]</scope>
    <source>
        <strain evidence="2 3">MJ-SS3</strain>
    </source>
</reference>
<keyword evidence="1" id="KW-1133">Transmembrane helix</keyword>
<comment type="caution">
    <text evidence="2">The sequence shown here is derived from an EMBL/GenBank/DDBJ whole genome shotgun (WGS) entry which is preliminary data.</text>
</comment>
<dbReference type="RefSeq" id="WP_316663504.1">
    <property type="nucleotide sequence ID" value="NZ_JAWHTF010000010.1"/>
</dbReference>
<gene>
    <name evidence="2" type="ORF">RXV94_14085</name>
</gene>
<protein>
    <recommendedName>
        <fullName evidence="4">DUF4870 domain-containing protein</fullName>
    </recommendedName>
</protein>
<evidence type="ECO:0000256" key="1">
    <source>
        <dbReference type="SAM" id="Phobius"/>
    </source>
</evidence>
<keyword evidence="3" id="KW-1185">Reference proteome</keyword>
<evidence type="ECO:0008006" key="4">
    <source>
        <dbReference type="Google" id="ProtNLM"/>
    </source>
</evidence>
<feature type="transmembrane region" description="Helical" evidence="1">
    <location>
        <begin position="65"/>
        <end position="83"/>
    </location>
</feature>
<feature type="transmembrane region" description="Helical" evidence="1">
    <location>
        <begin position="12"/>
        <end position="30"/>
    </location>
</feature>
<organism evidence="2 3">
    <name type="scientific">Gilvirhabdus luticola</name>
    <dbReference type="NCBI Taxonomy" id="3079858"/>
    <lineage>
        <taxon>Bacteria</taxon>
        <taxon>Pseudomonadati</taxon>
        <taxon>Bacteroidota</taxon>
        <taxon>Flavobacteriia</taxon>
        <taxon>Flavobacteriales</taxon>
        <taxon>Flavobacteriaceae</taxon>
        <taxon>Gilvirhabdus</taxon>
    </lineage>
</organism>
<accession>A0ABU3UA59</accession>
<evidence type="ECO:0000313" key="3">
    <source>
        <dbReference type="Proteomes" id="UP001268651"/>
    </source>
</evidence>
<feature type="transmembrane region" description="Helical" evidence="1">
    <location>
        <begin position="42"/>
        <end position="59"/>
    </location>
</feature>
<keyword evidence="1" id="KW-0472">Membrane</keyword>
<sequence>MTEEDINNGKTIAIVSYLTIIGTLIAYFMNVEKKNTFAGFHLRQALGLWLTYAAIGLLVSQFDSWLASIGFYIFFAVLFIYGFGNAISGKTQPVPLLGELYQKWFSSFGS</sequence>